<dbReference type="AlphaFoldDB" id="A0A9P6W447"/>
<dbReference type="Proteomes" id="UP000777482">
    <property type="component" value="Unassembled WGS sequence"/>
</dbReference>
<keyword evidence="2" id="KW-1185">Reference proteome</keyword>
<gene>
    <name evidence="1" type="ORF">C6P46_003501</name>
</gene>
<dbReference type="OrthoDB" id="2535256at2759"/>
<protein>
    <submittedName>
        <fullName evidence="1">Uncharacterized protein</fullName>
    </submittedName>
</protein>
<evidence type="ECO:0000313" key="1">
    <source>
        <dbReference type="EMBL" id="KAG0662108.1"/>
    </source>
</evidence>
<name>A0A9P6W447_RHOMI</name>
<reference evidence="1 2" key="1">
    <citation type="submission" date="2020-11" db="EMBL/GenBank/DDBJ databases">
        <title>Kefir isolates.</title>
        <authorList>
            <person name="Marcisauskas S."/>
            <person name="Kim Y."/>
            <person name="Blasche S."/>
        </authorList>
    </citation>
    <scope>NUCLEOTIDE SEQUENCE [LARGE SCALE GENOMIC DNA]</scope>
    <source>
        <strain evidence="1 2">KR</strain>
    </source>
</reference>
<dbReference type="EMBL" id="PUHQ01000029">
    <property type="protein sequence ID" value="KAG0662108.1"/>
    <property type="molecule type" value="Genomic_DNA"/>
</dbReference>
<organism evidence="1 2">
    <name type="scientific">Rhodotorula mucilaginosa</name>
    <name type="common">Yeast</name>
    <name type="synonym">Rhodotorula rubra</name>
    <dbReference type="NCBI Taxonomy" id="5537"/>
    <lineage>
        <taxon>Eukaryota</taxon>
        <taxon>Fungi</taxon>
        <taxon>Dikarya</taxon>
        <taxon>Basidiomycota</taxon>
        <taxon>Pucciniomycotina</taxon>
        <taxon>Microbotryomycetes</taxon>
        <taxon>Sporidiobolales</taxon>
        <taxon>Sporidiobolaceae</taxon>
        <taxon>Rhodotorula</taxon>
    </lineage>
</organism>
<sequence>MADRAPPPKKALVTINRRDARRKLLKANQRAKRLHARLFSGSASAANTHATVTADETETASVAEKLTSSGATNRPSTFSAVASSLSTLSDASAITITARTSSAATRPSATNARPEGEKVLDPSALKAMGVSTFLGNNTGAIASWYRSKDPQDDTNVSTAIDPANNASTTADNDAVPGFAPSLATMLASFDQNSAAAKQAFCGLEAEVYSPRTGKTVTLYIADAFDDKWVRTPSSIDVLFDSFPELYGARTDNKNDVVKEVWWRLTGRRNEQCVLYLWTAESAGVI</sequence>
<evidence type="ECO:0000313" key="2">
    <source>
        <dbReference type="Proteomes" id="UP000777482"/>
    </source>
</evidence>
<proteinExistence type="predicted"/>
<comment type="caution">
    <text evidence="1">The sequence shown here is derived from an EMBL/GenBank/DDBJ whole genome shotgun (WGS) entry which is preliminary data.</text>
</comment>
<accession>A0A9P6W447</accession>